<evidence type="ECO:0000313" key="2">
    <source>
        <dbReference type="EMBL" id="KAG6624677.1"/>
    </source>
</evidence>
<sequence length="117" mass="13422">MVRYLPPPTCGKNPAPDLVPIPKTNNEIRDVSKNLPMPMKYNEAQLREIFKRSDINGDGVLSRHELRNAFYSLGAFIPDWRAFRAIRHADINGDGYIDEAELENVVRYAFQLGYTIK</sequence>
<reference evidence="3" key="2">
    <citation type="submission" date="2021-01" db="EMBL/GenBank/DDBJ databases">
        <authorList>
            <person name="Lovell J.T."/>
            <person name="Bentley N."/>
            <person name="Bhattarai G."/>
            <person name="Jenkins J.W."/>
            <person name="Sreedasyam A."/>
            <person name="Alarcon Y."/>
            <person name="Bock C."/>
            <person name="Boston L."/>
            <person name="Carlson J."/>
            <person name="Cervantes K."/>
            <person name="Clermont K."/>
            <person name="Krom N."/>
            <person name="Kubenka K."/>
            <person name="Mamidi S."/>
            <person name="Mattison C."/>
            <person name="Monteros M."/>
            <person name="Pisani C."/>
            <person name="Plott C."/>
            <person name="Rajasekar S."/>
            <person name="Rhein H.S."/>
            <person name="Rohla C."/>
            <person name="Song M."/>
            <person name="Hilaire R.S."/>
            <person name="Shu S."/>
            <person name="Wells L."/>
            <person name="Wang X."/>
            <person name="Webber J."/>
            <person name="Heerema R.J."/>
            <person name="Klein P."/>
            <person name="Conner P."/>
            <person name="Grauke L."/>
            <person name="Grimwood J."/>
            <person name="Schmutz J."/>
            <person name="Randall J.J."/>
        </authorList>
    </citation>
    <scope>NUCLEOTIDE SEQUENCE</scope>
    <source>
        <tissue evidence="3">Leaf</tissue>
    </source>
</reference>
<accession>A0A8T1N6L9</accession>
<comment type="caution">
    <text evidence="2">The sequence shown here is derived from an EMBL/GenBank/DDBJ whole genome shotgun (WGS) entry which is preliminary data.</text>
</comment>
<dbReference type="SMART" id="SM00054">
    <property type="entry name" value="EFh"/>
    <property type="match status" value="2"/>
</dbReference>
<gene>
    <name evidence="2" type="ORF">CIPAW_16G045000</name>
    <name evidence="3" type="ORF">I3842_16G043500</name>
</gene>
<reference evidence="2" key="1">
    <citation type="submission" date="2020-12" db="EMBL/GenBank/DDBJ databases">
        <title>WGS assembly of Carya illinoinensis cv. Pawnee.</title>
        <authorList>
            <person name="Platts A."/>
            <person name="Shu S."/>
            <person name="Wright S."/>
            <person name="Barry K."/>
            <person name="Edger P."/>
            <person name="Pires J.C."/>
            <person name="Schmutz J."/>
        </authorList>
    </citation>
    <scope>NUCLEOTIDE SEQUENCE</scope>
    <source>
        <tissue evidence="2">Leaf</tissue>
    </source>
</reference>
<feature type="domain" description="EF-hand" evidence="1">
    <location>
        <begin position="41"/>
        <end position="76"/>
    </location>
</feature>
<dbReference type="GO" id="GO:0005509">
    <property type="term" value="F:calcium ion binding"/>
    <property type="evidence" value="ECO:0007669"/>
    <property type="project" value="InterPro"/>
</dbReference>
<evidence type="ECO:0000259" key="1">
    <source>
        <dbReference type="PROSITE" id="PS50222"/>
    </source>
</evidence>
<feature type="domain" description="EF-hand" evidence="1">
    <location>
        <begin position="84"/>
        <end position="112"/>
    </location>
</feature>
<evidence type="ECO:0000313" key="4">
    <source>
        <dbReference type="Proteomes" id="UP000811609"/>
    </source>
</evidence>
<dbReference type="CDD" id="cd00051">
    <property type="entry name" value="EFh"/>
    <property type="match status" value="1"/>
</dbReference>
<dbReference type="Proteomes" id="UP000811609">
    <property type="component" value="Chromosome 16"/>
</dbReference>
<dbReference type="EMBL" id="CM031824">
    <property type="protein sequence ID" value="KAG6624677.1"/>
    <property type="molecule type" value="Genomic_DNA"/>
</dbReference>
<dbReference type="EMBL" id="CM031840">
    <property type="protein sequence ID" value="KAG6672144.1"/>
    <property type="molecule type" value="Genomic_DNA"/>
</dbReference>
<dbReference type="PROSITE" id="PS50222">
    <property type="entry name" value="EF_HAND_2"/>
    <property type="match status" value="2"/>
</dbReference>
<keyword evidence="4" id="KW-1185">Reference proteome</keyword>
<dbReference type="InterPro" id="IPR002048">
    <property type="entry name" value="EF_hand_dom"/>
</dbReference>
<dbReference type="PROSITE" id="PS00018">
    <property type="entry name" value="EF_HAND_1"/>
    <property type="match status" value="2"/>
</dbReference>
<proteinExistence type="predicted"/>
<dbReference type="Proteomes" id="UP000811246">
    <property type="component" value="Chromosome 16"/>
</dbReference>
<dbReference type="InterPro" id="IPR018247">
    <property type="entry name" value="EF_Hand_1_Ca_BS"/>
</dbReference>
<dbReference type="AlphaFoldDB" id="A0A8T1N6L9"/>
<evidence type="ECO:0000313" key="3">
    <source>
        <dbReference type="EMBL" id="KAG6672144.1"/>
    </source>
</evidence>
<dbReference type="Pfam" id="PF13202">
    <property type="entry name" value="EF-hand_5"/>
    <property type="match status" value="1"/>
</dbReference>
<name>A0A8T1N6L9_CARIL</name>
<organism evidence="2 4">
    <name type="scientific">Carya illinoinensis</name>
    <name type="common">Pecan</name>
    <dbReference type="NCBI Taxonomy" id="32201"/>
    <lineage>
        <taxon>Eukaryota</taxon>
        <taxon>Viridiplantae</taxon>
        <taxon>Streptophyta</taxon>
        <taxon>Embryophyta</taxon>
        <taxon>Tracheophyta</taxon>
        <taxon>Spermatophyta</taxon>
        <taxon>Magnoliopsida</taxon>
        <taxon>eudicotyledons</taxon>
        <taxon>Gunneridae</taxon>
        <taxon>Pentapetalae</taxon>
        <taxon>rosids</taxon>
        <taxon>fabids</taxon>
        <taxon>Fagales</taxon>
        <taxon>Juglandaceae</taxon>
        <taxon>Carya</taxon>
    </lineage>
</organism>
<protein>
    <recommendedName>
        <fullName evidence="1">EF-hand domain-containing protein</fullName>
    </recommendedName>
</protein>
<dbReference type="Pfam" id="PF13405">
    <property type="entry name" value="EF-hand_6"/>
    <property type="match status" value="1"/>
</dbReference>